<gene>
    <name evidence="2" type="ORF">GSTUAT00004646001</name>
</gene>
<proteinExistence type="predicted"/>
<name>A0A292PUK1_9PEZI</name>
<dbReference type="AlphaFoldDB" id="A0A292PUK1"/>
<dbReference type="EMBL" id="LN891026">
    <property type="protein sequence ID" value="CUS11282.1"/>
    <property type="molecule type" value="Genomic_DNA"/>
</dbReference>
<feature type="region of interest" description="Disordered" evidence="1">
    <location>
        <begin position="39"/>
        <end position="59"/>
    </location>
</feature>
<keyword evidence="3" id="KW-1185">Reference proteome</keyword>
<evidence type="ECO:0000313" key="3">
    <source>
        <dbReference type="Proteomes" id="UP001412239"/>
    </source>
</evidence>
<accession>A0A292PUK1</accession>
<feature type="compositionally biased region" description="Polar residues" evidence="1">
    <location>
        <begin position="41"/>
        <end position="50"/>
    </location>
</feature>
<protein>
    <submittedName>
        <fullName evidence="2">Uncharacterized protein</fullName>
    </submittedName>
</protein>
<reference evidence="2" key="1">
    <citation type="submission" date="2015-10" db="EMBL/GenBank/DDBJ databases">
        <authorList>
            <person name="Regsiter A."/>
            <person name="william w."/>
        </authorList>
    </citation>
    <scope>NUCLEOTIDE SEQUENCE</scope>
    <source>
        <strain evidence="2">Montdore</strain>
    </source>
</reference>
<evidence type="ECO:0000313" key="2">
    <source>
        <dbReference type="EMBL" id="CUS11282.1"/>
    </source>
</evidence>
<dbReference type="Proteomes" id="UP001412239">
    <property type="component" value="Unassembled WGS sequence"/>
</dbReference>
<sequence>MMFAKKASTLGNIQNQCNEEGPPGTLNRRSLSPKLDRIQPLTPNQIPHQESANHEPQYGEEPCVGFRTRVLFIESLDLNIEDPHAHREAIRKRQTGNNETITSPSNLVDSLSVHANSLDTPLTHITVLSGPIKLLRNSFISTFKRDKLGSATEDDLGIIRTSGD</sequence>
<evidence type="ECO:0000256" key="1">
    <source>
        <dbReference type="SAM" id="MobiDB-lite"/>
    </source>
</evidence>
<organism evidence="2 3">
    <name type="scientific">Tuber aestivum</name>
    <name type="common">summer truffle</name>
    <dbReference type="NCBI Taxonomy" id="59557"/>
    <lineage>
        <taxon>Eukaryota</taxon>
        <taxon>Fungi</taxon>
        <taxon>Dikarya</taxon>
        <taxon>Ascomycota</taxon>
        <taxon>Pezizomycotina</taxon>
        <taxon>Pezizomycetes</taxon>
        <taxon>Pezizales</taxon>
        <taxon>Tuberaceae</taxon>
        <taxon>Tuber</taxon>
    </lineage>
</organism>